<comment type="function">
    <text evidence="8">First step of mRNA capping. Converts the 5'-triphosphate end of a nascent mRNA chain into a diphosphate end.</text>
</comment>
<dbReference type="Gene3D" id="3.20.100.10">
    <property type="entry name" value="mRNA triphosphatase Cet1-like"/>
    <property type="match status" value="1"/>
</dbReference>
<dbReference type="VEuPathDB" id="MicrosporidiaDB:VICG_00812"/>
<evidence type="ECO:0000256" key="5">
    <source>
        <dbReference type="ARBA" id="ARBA00022801"/>
    </source>
</evidence>
<evidence type="ECO:0000256" key="2">
    <source>
        <dbReference type="ARBA" id="ARBA00004123"/>
    </source>
</evidence>
<name>L2GNI8_VITCO</name>
<dbReference type="SUPFAM" id="SSF55154">
    <property type="entry name" value="CYTH-like phosphatases"/>
    <property type="match status" value="1"/>
</dbReference>
<dbReference type="GO" id="GO:0006370">
    <property type="term" value="P:7-methylguanosine mRNA capping"/>
    <property type="evidence" value="ECO:0007669"/>
    <property type="project" value="UniProtKB-UniRule"/>
</dbReference>
<organism evidence="10 11">
    <name type="scientific">Vittaforma corneae (strain ATCC 50505)</name>
    <name type="common">Microsporidian parasite</name>
    <name type="synonym">Nosema corneum</name>
    <dbReference type="NCBI Taxonomy" id="993615"/>
    <lineage>
        <taxon>Eukaryota</taxon>
        <taxon>Fungi</taxon>
        <taxon>Fungi incertae sedis</taxon>
        <taxon>Microsporidia</taxon>
        <taxon>Nosematidae</taxon>
        <taxon>Vittaforma</taxon>
    </lineage>
</organism>
<evidence type="ECO:0000256" key="8">
    <source>
        <dbReference type="RuleBase" id="RU367053"/>
    </source>
</evidence>
<feature type="domain" description="mRNA triphosphatase Cet1-like" evidence="9">
    <location>
        <begin position="116"/>
        <end position="195"/>
    </location>
</feature>
<comment type="subcellular location">
    <subcellularLocation>
        <location evidence="2 8">Nucleus</location>
    </subcellularLocation>
</comment>
<dbReference type="EMBL" id="JH370134">
    <property type="protein sequence ID" value="ELA42169.1"/>
    <property type="molecule type" value="Genomic_DNA"/>
</dbReference>
<dbReference type="InterPro" id="IPR004206">
    <property type="entry name" value="mRNA_triPase_Cet1"/>
</dbReference>
<keyword evidence="8" id="KW-0506">mRNA capping</keyword>
<dbReference type="CDD" id="cd07470">
    <property type="entry name" value="CYTH-like_mRNA_RTPase"/>
    <property type="match status" value="1"/>
</dbReference>
<dbReference type="InterPro" id="IPR040343">
    <property type="entry name" value="Cet1/Ctl1"/>
</dbReference>
<dbReference type="STRING" id="993615.L2GNI8"/>
<dbReference type="Proteomes" id="UP000011082">
    <property type="component" value="Unassembled WGS sequence"/>
</dbReference>
<evidence type="ECO:0000256" key="4">
    <source>
        <dbReference type="ARBA" id="ARBA00022664"/>
    </source>
</evidence>
<dbReference type="GO" id="GO:0140818">
    <property type="term" value="F:mRNA 5'-triphosphate monophosphatase activity"/>
    <property type="evidence" value="ECO:0007669"/>
    <property type="project" value="UniProtKB-EC"/>
</dbReference>
<evidence type="ECO:0000256" key="6">
    <source>
        <dbReference type="ARBA" id="ARBA00023242"/>
    </source>
</evidence>
<dbReference type="InterPro" id="IPR033469">
    <property type="entry name" value="CYTH-like_dom_sf"/>
</dbReference>
<comment type="cofactor">
    <cofactor evidence="1 8">
        <name>Mg(2+)</name>
        <dbReference type="ChEBI" id="CHEBI:18420"/>
    </cofactor>
</comment>
<keyword evidence="4 8" id="KW-0507">mRNA processing</keyword>
<dbReference type="HOGENOM" id="CLU_1273129_0_0_1"/>
<dbReference type="InterPro" id="IPR037009">
    <property type="entry name" value="mRNA_triPase_Cet1_sf"/>
</dbReference>
<dbReference type="OrthoDB" id="272147at2759"/>
<gene>
    <name evidence="10" type="ORF">VICG_00812</name>
</gene>
<sequence>MALPNVLFCTKHEFFKKLIYKHLKLPSFKEIEIEARLGRITNLITKKRINYQVEHPIVFSRLPNELCFENGVDKQDFAQIKNTIMEGQRTNNICDKVTICNKIRRIESPEGTVYEKKVRLSSFDIYLPEFKYDIRISVSKETKAEARDFFNAKNPFTRTRERVSCQSGPFSFDFTKASKGMENGDSKVFEVEMELKDPDIGLDGFVDILFNLPVIKR</sequence>
<dbReference type="PANTHER" id="PTHR28118">
    <property type="entry name" value="POLYNUCLEOTIDE 5'-TRIPHOSPHATASE-RELATED"/>
    <property type="match status" value="1"/>
</dbReference>
<dbReference type="OMA" id="HPCIMER"/>
<protein>
    <recommendedName>
        <fullName evidence="8">mRNA-capping enzyme subunit beta</fullName>
        <ecNumber evidence="8">3.6.1.74</ecNumber>
    </recommendedName>
    <alternativeName>
        <fullName evidence="8">mRNA 5'-phosphatase</fullName>
    </alternativeName>
    <alternativeName>
        <fullName evidence="8">mRNA 5'-triphosphate monophosphatase</fullName>
    </alternativeName>
</protein>
<evidence type="ECO:0000256" key="7">
    <source>
        <dbReference type="ARBA" id="ARBA00047740"/>
    </source>
</evidence>
<feature type="domain" description="mRNA triphosphatase Cet1-like" evidence="9">
    <location>
        <begin position="15"/>
        <end position="93"/>
    </location>
</feature>
<proteinExistence type="inferred from homology"/>
<dbReference type="EC" id="3.6.1.74" evidence="8"/>
<dbReference type="RefSeq" id="XP_007604261.1">
    <property type="nucleotide sequence ID" value="XM_007604199.1"/>
</dbReference>
<evidence type="ECO:0000259" key="9">
    <source>
        <dbReference type="Pfam" id="PF02940"/>
    </source>
</evidence>
<dbReference type="GeneID" id="19881526"/>
<evidence type="ECO:0000313" key="11">
    <source>
        <dbReference type="Proteomes" id="UP000011082"/>
    </source>
</evidence>
<keyword evidence="5 8" id="KW-0378">Hydrolase</keyword>
<evidence type="ECO:0000313" key="10">
    <source>
        <dbReference type="EMBL" id="ELA42169.1"/>
    </source>
</evidence>
<dbReference type="InParanoid" id="L2GNI8"/>
<dbReference type="AlphaFoldDB" id="L2GNI8"/>
<evidence type="ECO:0000256" key="3">
    <source>
        <dbReference type="ARBA" id="ARBA00006345"/>
    </source>
</evidence>
<dbReference type="Pfam" id="PF02940">
    <property type="entry name" value="mRNA_triPase"/>
    <property type="match status" value="2"/>
</dbReference>
<dbReference type="GO" id="GO:0031533">
    <property type="term" value="C:mRNA capping enzyme complex"/>
    <property type="evidence" value="ECO:0007669"/>
    <property type="project" value="UniProtKB-UniRule"/>
</dbReference>
<accession>L2GNI8</accession>
<comment type="similarity">
    <text evidence="3 8">Belongs to the fungal TPase family.</text>
</comment>
<comment type="subunit">
    <text evidence="8">Heterodimer. The mRNA-capping enzyme is composed of two separate chains alpha and beta, respectively a mRNA guanylyltransferase and an mRNA 5'-triphosphate monophosphatase.</text>
</comment>
<keyword evidence="11" id="KW-1185">Reference proteome</keyword>
<dbReference type="GO" id="GO:0004651">
    <property type="term" value="F:polynucleotide 5'-phosphatase activity"/>
    <property type="evidence" value="ECO:0007669"/>
    <property type="project" value="UniProtKB-UniRule"/>
</dbReference>
<comment type="catalytic activity">
    <reaction evidence="7">
        <text>a 5'-end triphospho-ribonucleoside in mRNA + H2O = a 5'-end diphospho-ribonucleoside in mRNA + phosphate + H(+)</text>
        <dbReference type="Rhea" id="RHEA:67004"/>
        <dbReference type="Rhea" id="RHEA-COMP:17164"/>
        <dbReference type="Rhea" id="RHEA-COMP:17165"/>
        <dbReference type="ChEBI" id="CHEBI:15377"/>
        <dbReference type="ChEBI" id="CHEBI:15378"/>
        <dbReference type="ChEBI" id="CHEBI:43474"/>
        <dbReference type="ChEBI" id="CHEBI:167616"/>
        <dbReference type="ChEBI" id="CHEBI:167618"/>
        <dbReference type="EC" id="3.6.1.74"/>
    </reaction>
    <physiologicalReaction direction="left-to-right" evidence="7">
        <dbReference type="Rhea" id="RHEA:67005"/>
    </physiologicalReaction>
</comment>
<evidence type="ECO:0000256" key="1">
    <source>
        <dbReference type="ARBA" id="ARBA00001946"/>
    </source>
</evidence>
<dbReference type="PANTHER" id="PTHR28118:SF1">
    <property type="entry name" value="POLYNUCLEOTIDE 5'-TRIPHOSPHATASE CTL1-RELATED"/>
    <property type="match status" value="1"/>
</dbReference>
<reference evidence="11" key="1">
    <citation type="submission" date="2011-05" db="EMBL/GenBank/DDBJ databases">
        <title>The genome sequence of Vittaforma corneae strain ATCC 50505.</title>
        <authorList>
            <consortium name="The Broad Institute Genome Sequencing Platform"/>
            <person name="Cuomo C."/>
            <person name="Didier E."/>
            <person name="Bowers L."/>
            <person name="Young S.K."/>
            <person name="Zeng Q."/>
            <person name="Gargeya S."/>
            <person name="Fitzgerald M."/>
            <person name="Haas B."/>
            <person name="Abouelleil A."/>
            <person name="Alvarado L."/>
            <person name="Arachchi H.M."/>
            <person name="Berlin A."/>
            <person name="Chapman S.B."/>
            <person name="Gearin G."/>
            <person name="Goldberg J."/>
            <person name="Griggs A."/>
            <person name="Gujja S."/>
            <person name="Hansen M."/>
            <person name="Heiman D."/>
            <person name="Howarth C."/>
            <person name="Larimer J."/>
            <person name="Lui A."/>
            <person name="MacDonald P.J.P."/>
            <person name="McCowen C."/>
            <person name="Montmayeur A."/>
            <person name="Murphy C."/>
            <person name="Neiman D."/>
            <person name="Pearson M."/>
            <person name="Priest M."/>
            <person name="Roberts A."/>
            <person name="Saif S."/>
            <person name="Shea T."/>
            <person name="Sisk P."/>
            <person name="Stolte C."/>
            <person name="Sykes S."/>
            <person name="Wortman J."/>
            <person name="Nusbaum C."/>
            <person name="Birren B."/>
        </authorList>
    </citation>
    <scope>NUCLEOTIDE SEQUENCE [LARGE SCALE GENOMIC DNA]</scope>
    <source>
        <strain evidence="11">ATCC 50505</strain>
    </source>
</reference>
<keyword evidence="6 8" id="KW-0539">Nucleus</keyword>